<dbReference type="InterPro" id="IPR036412">
    <property type="entry name" value="HAD-like_sf"/>
</dbReference>
<gene>
    <name evidence="1" type="ORF">FZD47_20400</name>
</gene>
<dbReference type="InterPro" id="IPR023214">
    <property type="entry name" value="HAD_sf"/>
</dbReference>
<evidence type="ECO:0000313" key="2">
    <source>
        <dbReference type="Proteomes" id="UP000323732"/>
    </source>
</evidence>
<dbReference type="SUPFAM" id="SSF56784">
    <property type="entry name" value="HAD-like"/>
    <property type="match status" value="1"/>
</dbReference>
<name>A0A5D4SAE5_9BACI</name>
<dbReference type="EMBL" id="VTES01000006">
    <property type="protein sequence ID" value="TYS60573.1"/>
    <property type="molecule type" value="Genomic_DNA"/>
</dbReference>
<reference evidence="1 2" key="1">
    <citation type="submission" date="2019-08" db="EMBL/GenBank/DDBJ databases">
        <title>Bacillus genomes from the desert of Cuatro Cienegas, Coahuila.</title>
        <authorList>
            <person name="Olmedo-Alvarez G."/>
        </authorList>
    </citation>
    <scope>NUCLEOTIDE SEQUENCE [LARGE SCALE GENOMIC DNA]</scope>
    <source>
        <strain evidence="1 2">CH37_1T</strain>
    </source>
</reference>
<dbReference type="AlphaFoldDB" id="A0A5D4SAE5"/>
<organism evidence="1 2">
    <name type="scientific">Bacillus infantis</name>
    <dbReference type="NCBI Taxonomy" id="324767"/>
    <lineage>
        <taxon>Bacteria</taxon>
        <taxon>Bacillati</taxon>
        <taxon>Bacillota</taxon>
        <taxon>Bacilli</taxon>
        <taxon>Bacillales</taxon>
        <taxon>Bacillaceae</taxon>
        <taxon>Bacillus</taxon>
    </lineage>
</organism>
<dbReference type="Pfam" id="PF08282">
    <property type="entry name" value="Hydrolase_3"/>
    <property type="match status" value="1"/>
</dbReference>
<keyword evidence="1" id="KW-0378">Hydrolase</keyword>
<evidence type="ECO:0000313" key="1">
    <source>
        <dbReference type="EMBL" id="TYS60573.1"/>
    </source>
</evidence>
<dbReference type="Gene3D" id="3.40.50.1000">
    <property type="entry name" value="HAD superfamily/HAD-like"/>
    <property type="match status" value="1"/>
</dbReference>
<sequence>MRIVVDIDGTICTFKKENESYRDVIPLPGAIEALVELQQQGHQIILFTARNMKTCEGNLGKVLKNVGQITLEWLEKYQVPYDELYFGKPYGDIYIDDKAMSFRLWEETMNKLKEYKVTT</sequence>
<protein>
    <submittedName>
        <fullName evidence="1">HAD hydrolase family protein</fullName>
    </submittedName>
</protein>
<accession>A0A5D4SAE5</accession>
<comment type="caution">
    <text evidence="1">The sequence shown here is derived from an EMBL/GenBank/DDBJ whole genome shotgun (WGS) entry which is preliminary data.</text>
</comment>
<dbReference type="GO" id="GO:0016787">
    <property type="term" value="F:hydrolase activity"/>
    <property type="evidence" value="ECO:0007669"/>
    <property type="project" value="UniProtKB-KW"/>
</dbReference>
<dbReference type="RefSeq" id="WP_148950720.1">
    <property type="nucleotide sequence ID" value="NZ_VTES01000006.1"/>
</dbReference>
<proteinExistence type="predicted"/>
<dbReference type="Proteomes" id="UP000323732">
    <property type="component" value="Unassembled WGS sequence"/>
</dbReference>